<protein>
    <submittedName>
        <fullName evidence="1">Uncharacterized protein</fullName>
    </submittedName>
</protein>
<accession>A0AC60PEM9</accession>
<dbReference type="Proteomes" id="UP000805193">
    <property type="component" value="Unassembled WGS sequence"/>
</dbReference>
<keyword evidence="2" id="KW-1185">Reference proteome</keyword>
<evidence type="ECO:0000313" key="1">
    <source>
        <dbReference type="EMBL" id="KAG0418459.1"/>
    </source>
</evidence>
<proteinExistence type="predicted"/>
<comment type="caution">
    <text evidence="1">The sequence shown here is derived from an EMBL/GenBank/DDBJ whole genome shotgun (WGS) entry which is preliminary data.</text>
</comment>
<organism evidence="1 2">
    <name type="scientific">Ixodes persulcatus</name>
    <name type="common">Taiga tick</name>
    <dbReference type="NCBI Taxonomy" id="34615"/>
    <lineage>
        <taxon>Eukaryota</taxon>
        <taxon>Metazoa</taxon>
        <taxon>Ecdysozoa</taxon>
        <taxon>Arthropoda</taxon>
        <taxon>Chelicerata</taxon>
        <taxon>Arachnida</taxon>
        <taxon>Acari</taxon>
        <taxon>Parasitiformes</taxon>
        <taxon>Ixodida</taxon>
        <taxon>Ixodoidea</taxon>
        <taxon>Ixodidae</taxon>
        <taxon>Ixodinae</taxon>
        <taxon>Ixodes</taxon>
    </lineage>
</organism>
<reference evidence="1 2" key="1">
    <citation type="journal article" date="2020" name="Cell">
        <title>Large-Scale Comparative Analyses of Tick Genomes Elucidate Their Genetic Diversity and Vector Capacities.</title>
        <authorList>
            <consortium name="Tick Genome and Microbiome Consortium (TIGMIC)"/>
            <person name="Jia N."/>
            <person name="Wang J."/>
            <person name="Shi W."/>
            <person name="Du L."/>
            <person name="Sun Y."/>
            <person name="Zhan W."/>
            <person name="Jiang J.F."/>
            <person name="Wang Q."/>
            <person name="Zhang B."/>
            <person name="Ji P."/>
            <person name="Bell-Sakyi L."/>
            <person name="Cui X.M."/>
            <person name="Yuan T.T."/>
            <person name="Jiang B.G."/>
            <person name="Yang W.F."/>
            <person name="Lam T.T."/>
            <person name="Chang Q.C."/>
            <person name="Ding S.J."/>
            <person name="Wang X.J."/>
            <person name="Zhu J.G."/>
            <person name="Ruan X.D."/>
            <person name="Zhao L."/>
            <person name="Wei J.T."/>
            <person name="Ye R.Z."/>
            <person name="Que T.C."/>
            <person name="Du C.H."/>
            <person name="Zhou Y.H."/>
            <person name="Cheng J.X."/>
            <person name="Dai P.F."/>
            <person name="Guo W.B."/>
            <person name="Han X.H."/>
            <person name="Huang E.J."/>
            <person name="Li L.F."/>
            <person name="Wei W."/>
            <person name="Gao Y.C."/>
            <person name="Liu J.Z."/>
            <person name="Shao H.Z."/>
            <person name="Wang X."/>
            <person name="Wang C.C."/>
            <person name="Yang T.C."/>
            <person name="Huo Q.B."/>
            <person name="Li W."/>
            <person name="Chen H.Y."/>
            <person name="Chen S.E."/>
            <person name="Zhou L.G."/>
            <person name="Ni X.B."/>
            <person name="Tian J.H."/>
            <person name="Sheng Y."/>
            <person name="Liu T."/>
            <person name="Pan Y.S."/>
            <person name="Xia L.Y."/>
            <person name="Li J."/>
            <person name="Zhao F."/>
            <person name="Cao W.C."/>
        </authorList>
    </citation>
    <scope>NUCLEOTIDE SEQUENCE [LARGE SCALE GENOMIC DNA]</scope>
    <source>
        <strain evidence="1">Iper-2018</strain>
    </source>
</reference>
<dbReference type="EMBL" id="JABSTQ010010735">
    <property type="protein sequence ID" value="KAG0418459.1"/>
    <property type="molecule type" value="Genomic_DNA"/>
</dbReference>
<name>A0AC60PEM9_IXOPE</name>
<evidence type="ECO:0000313" key="2">
    <source>
        <dbReference type="Proteomes" id="UP000805193"/>
    </source>
</evidence>
<gene>
    <name evidence="1" type="ORF">HPB47_004807</name>
</gene>
<sequence>MGISFDGLGDEGPGFVGIKFCQECNNMLYPKEDKENRVLLYACRNCDYQQVADNNCIYVNKITHEVDELTQIVSDVVHDPTLPRTEDHTCPKCSHREAVFFQAQSRRAEVSPHPVLSSATAPGTSLGLTSPLRPRESYFDFRLATSQKRCVVAGCNLGGVAATVVDVMGARSAEGRSLGQQSAETSGVGALRRRWRSHSLSLFSLNSLRLIVGMKTSEGATLRLLRRRLSLLRDDF</sequence>